<dbReference type="RefSeq" id="WP_107725855.1">
    <property type="nucleotide sequence ID" value="NZ_PZZP01000001.1"/>
</dbReference>
<organism evidence="3 4">
    <name type="scientific">Desmospora activa DSM 45169</name>
    <dbReference type="NCBI Taxonomy" id="1121389"/>
    <lineage>
        <taxon>Bacteria</taxon>
        <taxon>Bacillati</taxon>
        <taxon>Bacillota</taxon>
        <taxon>Bacilli</taxon>
        <taxon>Bacillales</taxon>
        <taxon>Thermoactinomycetaceae</taxon>
        <taxon>Desmospora</taxon>
    </lineage>
</organism>
<dbReference type="AlphaFoldDB" id="A0A2T4ZB71"/>
<sequence length="139" mass="15295">MQTGIPLPLVRSNQCFQILSVLLALVLNQVWILAIPLTVGIWSLVTGKNPLFLLLRPLLMKPSTDYPLEDPAQQRFNQSIAVGCLALSLLGFGLGWPVVGTIFAGMVAMAALIALLGFCVGCFIRFQYLKWKHNRNKTA</sequence>
<keyword evidence="1" id="KW-1133">Transmembrane helix</keyword>
<keyword evidence="1" id="KW-0472">Membrane</keyword>
<feature type="domain" description="DUF4395" evidence="2">
    <location>
        <begin position="6"/>
        <end position="129"/>
    </location>
</feature>
<comment type="caution">
    <text evidence="3">The sequence shown here is derived from an EMBL/GenBank/DDBJ whole genome shotgun (WGS) entry which is preliminary data.</text>
</comment>
<evidence type="ECO:0000313" key="3">
    <source>
        <dbReference type="EMBL" id="PTM59130.1"/>
    </source>
</evidence>
<dbReference type="PIRSF" id="PIRSF030042">
    <property type="entry name" value="UCP030042"/>
    <property type="match status" value="1"/>
</dbReference>
<keyword evidence="4" id="KW-1185">Reference proteome</keyword>
<feature type="transmembrane region" description="Helical" evidence="1">
    <location>
        <begin position="30"/>
        <end position="55"/>
    </location>
</feature>
<proteinExistence type="predicted"/>
<gene>
    <name evidence="3" type="ORF">C8J48_1732</name>
</gene>
<dbReference type="InterPro" id="IPR016942">
    <property type="entry name" value="UCP030042"/>
</dbReference>
<dbReference type="Pfam" id="PF14340">
    <property type="entry name" value="DUF4395"/>
    <property type="match status" value="1"/>
</dbReference>
<accession>A0A2T4ZB71</accession>
<dbReference type="Proteomes" id="UP000241639">
    <property type="component" value="Unassembled WGS sequence"/>
</dbReference>
<protein>
    <submittedName>
        <fullName evidence="3">Uncharacterized protein DUF4395</fullName>
    </submittedName>
</protein>
<reference evidence="3 4" key="1">
    <citation type="submission" date="2018-04" db="EMBL/GenBank/DDBJ databases">
        <title>Genomic Encyclopedia of Archaeal and Bacterial Type Strains, Phase II (KMG-II): from individual species to whole genera.</title>
        <authorList>
            <person name="Goeker M."/>
        </authorList>
    </citation>
    <scope>NUCLEOTIDE SEQUENCE [LARGE SCALE GENOMIC DNA]</scope>
    <source>
        <strain evidence="3 4">DSM 45169</strain>
    </source>
</reference>
<feature type="transmembrane region" description="Helical" evidence="1">
    <location>
        <begin position="102"/>
        <end position="126"/>
    </location>
</feature>
<evidence type="ECO:0000259" key="2">
    <source>
        <dbReference type="Pfam" id="PF14340"/>
    </source>
</evidence>
<dbReference type="EMBL" id="PZZP01000001">
    <property type="protein sequence ID" value="PTM59130.1"/>
    <property type="molecule type" value="Genomic_DNA"/>
</dbReference>
<evidence type="ECO:0000256" key="1">
    <source>
        <dbReference type="SAM" id="Phobius"/>
    </source>
</evidence>
<dbReference type="OrthoDB" id="2376580at2"/>
<dbReference type="InterPro" id="IPR025508">
    <property type="entry name" value="DUF4395"/>
</dbReference>
<keyword evidence="1" id="KW-0812">Transmembrane</keyword>
<evidence type="ECO:0000313" key="4">
    <source>
        <dbReference type="Proteomes" id="UP000241639"/>
    </source>
</evidence>
<name>A0A2T4ZB71_9BACL</name>